<evidence type="ECO:0000313" key="2">
    <source>
        <dbReference type="EMBL" id="KZT69586.1"/>
    </source>
</evidence>
<gene>
    <name evidence="2" type="ORF">DAEQUDRAFT_669479</name>
</gene>
<feature type="transmembrane region" description="Helical" evidence="1">
    <location>
        <begin position="131"/>
        <end position="153"/>
    </location>
</feature>
<evidence type="ECO:0000313" key="3">
    <source>
        <dbReference type="Proteomes" id="UP000076727"/>
    </source>
</evidence>
<dbReference type="STRING" id="1314783.A0A165QKA3"/>
<organism evidence="2 3">
    <name type="scientific">Daedalea quercina L-15889</name>
    <dbReference type="NCBI Taxonomy" id="1314783"/>
    <lineage>
        <taxon>Eukaryota</taxon>
        <taxon>Fungi</taxon>
        <taxon>Dikarya</taxon>
        <taxon>Basidiomycota</taxon>
        <taxon>Agaricomycotina</taxon>
        <taxon>Agaricomycetes</taxon>
        <taxon>Polyporales</taxon>
        <taxon>Fomitopsis</taxon>
    </lineage>
</organism>
<evidence type="ECO:0000256" key="1">
    <source>
        <dbReference type="SAM" id="Phobius"/>
    </source>
</evidence>
<feature type="transmembrane region" description="Helical" evidence="1">
    <location>
        <begin position="96"/>
        <end position="119"/>
    </location>
</feature>
<keyword evidence="3" id="KW-1185">Reference proteome</keyword>
<accession>A0A165QKA3</accession>
<feature type="transmembrane region" description="Helical" evidence="1">
    <location>
        <begin position="232"/>
        <end position="249"/>
    </location>
</feature>
<protein>
    <submittedName>
        <fullName evidence="2">Uncharacterized protein</fullName>
    </submittedName>
</protein>
<dbReference type="AlphaFoldDB" id="A0A165QKA3"/>
<keyword evidence="1" id="KW-1133">Transmembrane helix</keyword>
<dbReference type="OrthoDB" id="3230658at2759"/>
<sequence>MVTLALNATHLPGPYTPLPYLPVSLWTQYEVSRFVLLLTTGALLWDGLSNIYGEYSLLRVQILSWPAATYVVSRFFTAVYVMGSVIWISAPIGHCFAVQKFLDCTAATAVSASSVLFFLRIRAVFSANNTVVFFYLLVLLSVIAGTFTLPFAVTSEEIGPTRYCQDTDFEPYASVAFITPLIHDTLVFFGMSYRLLCNSLCSGTWHTRFQAFYKGQYLPRISAILLKENQKYYVITVGVYIVTVAMFYIRPLPIGYKSMFAVPNVFLANTMACRVFRNTVVAIKKDPQMVIVGTVQGEELHGNILPLTFHRHPLDETDSVIEIDSAVPGEV</sequence>
<reference evidence="2 3" key="1">
    <citation type="journal article" date="2016" name="Mol. Biol. Evol.">
        <title>Comparative Genomics of Early-Diverging Mushroom-Forming Fungi Provides Insights into the Origins of Lignocellulose Decay Capabilities.</title>
        <authorList>
            <person name="Nagy L.G."/>
            <person name="Riley R."/>
            <person name="Tritt A."/>
            <person name="Adam C."/>
            <person name="Daum C."/>
            <person name="Floudas D."/>
            <person name="Sun H."/>
            <person name="Yadav J.S."/>
            <person name="Pangilinan J."/>
            <person name="Larsson K.H."/>
            <person name="Matsuura K."/>
            <person name="Barry K."/>
            <person name="Labutti K."/>
            <person name="Kuo R."/>
            <person name="Ohm R.A."/>
            <person name="Bhattacharya S.S."/>
            <person name="Shirouzu T."/>
            <person name="Yoshinaga Y."/>
            <person name="Martin F.M."/>
            <person name="Grigoriev I.V."/>
            <person name="Hibbett D.S."/>
        </authorList>
    </citation>
    <scope>NUCLEOTIDE SEQUENCE [LARGE SCALE GENOMIC DNA]</scope>
    <source>
        <strain evidence="2 3">L-15889</strain>
    </source>
</reference>
<name>A0A165QKA3_9APHY</name>
<proteinExistence type="predicted"/>
<keyword evidence="1" id="KW-0472">Membrane</keyword>
<dbReference type="Proteomes" id="UP000076727">
    <property type="component" value="Unassembled WGS sequence"/>
</dbReference>
<dbReference type="EMBL" id="KV429057">
    <property type="protein sequence ID" value="KZT69586.1"/>
    <property type="molecule type" value="Genomic_DNA"/>
</dbReference>
<feature type="transmembrane region" description="Helical" evidence="1">
    <location>
        <begin position="67"/>
        <end position="90"/>
    </location>
</feature>
<keyword evidence="1" id="KW-0812">Transmembrane</keyword>